<dbReference type="RefSeq" id="WP_242749451.1">
    <property type="nucleotide sequence ID" value="NZ_CP093846.1"/>
</dbReference>
<keyword evidence="6" id="KW-0862">Zinc</keyword>
<keyword evidence="4 7" id="KW-0732">Signal</keyword>
<dbReference type="Gene3D" id="3.40.630.10">
    <property type="entry name" value="Zn peptidases"/>
    <property type="match status" value="1"/>
</dbReference>
<proteinExistence type="inferred from homology"/>
<evidence type="ECO:0000256" key="2">
    <source>
        <dbReference type="ARBA" id="ARBA00022670"/>
    </source>
</evidence>
<keyword evidence="2" id="KW-0645">Protease</keyword>
<dbReference type="PANTHER" id="PTHR12147:SF26">
    <property type="entry name" value="PEPTIDASE M28 DOMAIN-CONTAINING PROTEIN"/>
    <property type="match status" value="1"/>
</dbReference>
<evidence type="ECO:0000259" key="8">
    <source>
        <dbReference type="Pfam" id="PF04389"/>
    </source>
</evidence>
<dbReference type="InterPro" id="IPR007484">
    <property type="entry name" value="Peptidase_M28"/>
</dbReference>
<dbReference type="CDD" id="cd03876">
    <property type="entry name" value="M28_SGAP_like"/>
    <property type="match status" value="1"/>
</dbReference>
<evidence type="ECO:0000256" key="3">
    <source>
        <dbReference type="ARBA" id="ARBA00022723"/>
    </source>
</evidence>
<feature type="chain" id="PRO_5045346033" evidence="7">
    <location>
        <begin position="44"/>
        <end position="333"/>
    </location>
</feature>
<sequence>MTRGQIRGSATGTPRRHHRRTALAAASSAVLALTLLGAAGAQASPGAGEKGPHAAEAPDISVAAVQQDLKDLQSVAEANGGNRAHGRPGYKASLDYIKEKLDAAGYKTTIQEFDNNGSTGYNLVADWPGGATDSTVMTGAHLDSVSSGPGINDNGSGSAGILETALAVAKADLKPSKHLRFAWWDAEEEGLVGSRHYVERLGQDEIGAIDTYLNFDMIGSPNAGHFVYEDDPSVEAVFTEWFQSKGIETEASEEVNGRSDHASFKDAGVTVGGSFTGAGETMTQAQADKWGGTAGEPYDACYHSACDDLTNINEEALDLHSDAIAHAVWELSS</sequence>
<dbReference type="Pfam" id="PF04389">
    <property type="entry name" value="Peptidase_M28"/>
    <property type="match status" value="1"/>
</dbReference>
<evidence type="ECO:0000256" key="7">
    <source>
        <dbReference type="SAM" id="SignalP"/>
    </source>
</evidence>
<evidence type="ECO:0000313" key="10">
    <source>
        <dbReference type="Proteomes" id="UP001202244"/>
    </source>
</evidence>
<organism evidence="9 10">
    <name type="scientific">Streptomyces tubbatahanensis</name>
    <dbReference type="NCBI Taxonomy" id="2923272"/>
    <lineage>
        <taxon>Bacteria</taxon>
        <taxon>Bacillati</taxon>
        <taxon>Actinomycetota</taxon>
        <taxon>Actinomycetes</taxon>
        <taxon>Kitasatosporales</taxon>
        <taxon>Streptomycetaceae</taxon>
        <taxon>Streptomyces</taxon>
    </lineage>
</organism>
<comment type="similarity">
    <text evidence="1">Belongs to the peptidase M28 family. M28A subfamily.</text>
</comment>
<dbReference type="Proteomes" id="UP001202244">
    <property type="component" value="Chromosome"/>
</dbReference>
<evidence type="ECO:0000256" key="4">
    <source>
        <dbReference type="ARBA" id="ARBA00022729"/>
    </source>
</evidence>
<keyword evidence="10" id="KW-1185">Reference proteome</keyword>
<feature type="signal peptide" evidence="7">
    <location>
        <begin position="1"/>
        <end position="43"/>
    </location>
</feature>
<evidence type="ECO:0000256" key="6">
    <source>
        <dbReference type="ARBA" id="ARBA00022833"/>
    </source>
</evidence>
<dbReference type="SUPFAM" id="SSF53187">
    <property type="entry name" value="Zn-dependent exopeptidases"/>
    <property type="match status" value="1"/>
</dbReference>
<dbReference type="EMBL" id="CP093846">
    <property type="protein sequence ID" value="UNS95659.1"/>
    <property type="molecule type" value="Genomic_DNA"/>
</dbReference>
<gene>
    <name evidence="9" type="ORF">MMF93_03550</name>
</gene>
<keyword evidence="5" id="KW-0378">Hydrolase</keyword>
<accession>A0ABY3XMP0</accession>
<name>A0ABY3XMP0_9ACTN</name>
<dbReference type="InterPro" id="IPR041756">
    <property type="entry name" value="M28_SGAP-like"/>
</dbReference>
<dbReference type="PANTHER" id="PTHR12147">
    <property type="entry name" value="METALLOPEPTIDASE M28 FAMILY MEMBER"/>
    <property type="match status" value="1"/>
</dbReference>
<keyword evidence="3" id="KW-0479">Metal-binding</keyword>
<dbReference type="InterPro" id="IPR045175">
    <property type="entry name" value="M28_fam"/>
</dbReference>
<reference evidence="9 10" key="1">
    <citation type="journal article" date="2023" name="Microbiol. Spectr.">
        <title>Synergy between Genome Mining, Metabolomics, and Bioinformatics Uncovers Antibacterial Chlorinated Carbazole Alkaloids and Their Biosynthetic Gene Cluster from Streptomyces tubbatahanensis sp. nov., a Novel Actinomycete Isolated from Sulu Sea, Philippines.</title>
        <authorList>
            <person name="Tenebro C.P."/>
            <person name="Trono D.J.V.L."/>
            <person name="Balida L.A.P."/>
            <person name="Bayog L.K.A."/>
            <person name="Bruna J.R."/>
            <person name="Sabido E.M."/>
            <person name="Caspe D.P.C."/>
            <person name="de Los Santos E.L.C."/>
            <person name="Saludes J.P."/>
            <person name="Dalisay D.S."/>
        </authorList>
    </citation>
    <scope>NUCLEOTIDE SEQUENCE [LARGE SCALE GENOMIC DNA]</scope>
    <source>
        <strain evidence="9 10">DSD3025</strain>
    </source>
</reference>
<evidence type="ECO:0000256" key="5">
    <source>
        <dbReference type="ARBA" id="ARBA00022801"/>
    </source>
</evidence>
<feature type="domain" description="Peptidase M28" evidence="8">
    <location>
        <begin position="122"/>
        <end position="327"/>
    </location>
</feature>
<evidence type="ECO:0000313" key="9">
    <source>
        <dbReference type="EMBL" id="UNS95659.1"/>
    </source>
</evidence>
<protein>
    <submittedName>
        <fullName evidence="9">M28 family metallopeptidase</fullName>
    </submittedName>
</protein>
<evidence type="ECO:0000256" key="1">
    <source>
        <dbReference type="ARBA" id="ARBA00005957"/>
    </source>
</evidence>